<dbReference type="Proteomes" id="UP000011087">
    <property type="component" value="Unassembled WGS sequence"/>
</dbReference>
<feature type="compositionally biased region" description="Low complexity" evidence="6">
    <location>
        <begin position="297"/>
        <end position="308"/>
    </location>
</feature>
<dbReference type="NCBIfam" id="TIGR00222">
    <property type="entry name" value="panB"/>
    <property type="match status" value="1"/>
</dbReference>
<dbReference type="PIRSF" id="PIRSF000388">
    <property type="entry name" value="Pantoate_hydroxy_MeTrfase"/>
    <property type="match status" value="1"/>
</dbReference>
<dbReference type="InterPro" id="IPR040442">
    <property type="entry name" value="Pyrv_kinase-like_dom_sf"/>
</dbReference>
<keyword evidence="4" id="KW-0808">Transferase</keyword>
<comment type="similarity">
    <text evidence="2">Belongs to the PanB family.</text>
</comment>
<evidence type="ECO:0000256" key="3">
    <source>
        <dbReference type="ARBA" id="ARBA00012618"/>
    </source>
</evidence>
<dbReference type="GO" id="GO:0003864">
    <property type="term" value="F:3-methyl-2-oxobutanoate hydroxymethyltransferase activity"/>
    <property type="evidence" value="ECO:0007669"/>
    <property type="project" value="UniProtKB-EC"/>
</dbReference>
<evidence type="ECO:0000256" key="4">
    <source>
        <dbReference type="ARBA" id="ARBA00022679"/>
    </source>
</evidence>
<evidence type="ECO:0000313" key="8">
    <source>
        <dbReference type="Proteomes" id="UP000011087"/>
    </source>
</evidence>
<dbReference type="GO" id="GO:0015940">
    <property type="term" value="P:pantothenate biosynthetic process"/>
    <property type="evidence" value="ECO:0007669"/>
    <property type="project" value="UniProtKB-UniPathway"/>
</dbReference>
<comment type="pathway">
    <text evidence="1">Cofactor biosynthesis; (R)-pantothenate biosynthesis; (R)-pantoate from 3-methyl-2-oxobutanoate: step 1/2.</text>
</comment>
<dbReference type="AlphaFoldDB" id="A0A0C3UEQ4"/>
<dbReference type="CDD" id="cd06557">
    <property type="entry name" value="KPHMT-like"/>
    <property type="match status" value="1"/>
</dbReference>
<comment type="catalytic activity">
    <reaction evidence="5">
        <text>(6R)-5,10-methylene-5,6,7,8-tetrahydrofolate + 3-methyl-2-oxobutanoate + H2O = 2-dehydropantoate + (6S)-5,6,7,8-tetrahydrofolate</text>
        <dbReference type="Rhea" id="RHEA:11824"/>
        <dbReference type="ChEBI" id="CHEBI:11561"/>
        <dbReference type="ChEBI" id="CHEBI:11851"/>
        <dbReference type="ChEBI" id="CHEBI:15377"/>
        <dbReference type="ChEBI" id="CHEBI:15636"/>
        <dbReference type="ChEBI" id="CHEBI:57453"/>
        <dbReference type="EC" id="2.1.2.11"/>
    </reaction>
</comment>
<dbReference type="GO" id="GO:0000287">
    <property type="term" value="F:magnesium ion binding"/>
    <property type="evidence" value="ECO:0007669"/>
    <property type="project" value="TreeGrafter"/>
</dbReference>
<dbReference type="Gene3D" id="3.20.20.60">
    <property type="entry name" value="Phosphoenolpyruvate-binding domains"/>
    <property type="match status" value="1"/>
</dbReference>
<dbReference type="NCBIfam" id="NF001452">
    <property type="entry name" value="PRK00311.1"/>
    <property type="match status" value="1"/>
</dbReference>
<dbReference type="PANTHER" id="PTHR20881:SF0">
    <property type="entry name" value="3-METHYL-2-OXOBUTANOATE HYDROXYMETHYLTRANSFERASE"/>
    <property type="match status" value="1"/>
</dbReference>
<evidence type="ECO:0000256" key="1">
    <source>
        <dbReference type="ARBA" id="ARBA00005033"/>
    </source>
</evidence>
<reference evidence="8" key="2">
    <citation type="submission" date="2012-11" db="EMBL/GenBank/DDBJ databases">
        <authorList>
            <person name="Kuo A."/>
            <person name="Curtis B.A."/>
            <person name="Tanifuji G."/>
            <person name="Burki F."/>
            <person name="Gruber A."/>
            <person name="Irimia M."/>
            <person name="Maruyama S."/>
            <person name="Arias M.C."/>
            <person name="Ball S.G."/>
            <person name="Gile G.H."/>
            <person name="Hirakawa Y."/>
            <person name="Hopkins J.F."/>
            <person name="Rensing S.A."/>
            <person name="Schmutz J."/>
            <person name="Symeonidi A."/>
            <person name="Elias M."/>
            <person name="Eveleigh R.J."/>
            <person name="Herman E.K."/>
            <person name="Klute M.J."/>
            <person name="Nakayama T."/>
            <person name="Obornik M."/>
            <person name="Reyes-Prieto A."/>
            <person name="Armbrust E.V."/>
            <person name="Aves S.J."/>
            <person name="Beiko R.G."/>
            <person name="Coutinho P."/>
            <person name="Dacks J.B."/>
            <person name="Durnford D.G."/>
            <person name="Fast N.M."/>
            <person name="Green B.R."/>
            <person name="Grisdale C."/>
            <person name="Hempe F."/>
            <person name="Henrissat B."/>
            <person name="Hoppner M.P."/>
            <person name="Ishida K.-I."/>
            <person name="Kim E."/>
            <person name="Koreny L."/>
            <person name="Kroth P.G."/>
            <person name="Liu Y."/>
            <person name="Malik S.-B."/>
            <person name="Maier U.G."/>
            <person name="McRose D."/>
            <person name="Mock T."/>
            <person name="Neilson J.A."/>
            <person name="Onodera N.T."/>
            <person name="Poole A.M."/>
            <person name="Pritham E.J."/>
            <person name="Richards T.A."/>
            <person name="Rocap G."/>
            <person name="Roy S.W."/>
            <person name="Sarai C."/>
            <person name="Schaack S."/>
            <person name="Shirato S."/>
            <person name="Slamovits C.H."/>
            <person name="Spencer D.F."/>
            <person name="Suzuki S."/>
            <person name="Worden A.Z."/>
            <person name="Zauner S."/>
            <person name="Barry K."/>
            <person name="Bell C."/>
            <person name="Bharti A.K."/>
            <person name="Crow J.A."/>
            <person name="Grimwood J."/>
            <person name="Kramer R."/>
            <person name="Lindquist E."/>
            <person name="Lucas S."/>
            <person name="Salamov A."/>
            <person name="McFadden G.I."/>
            <person name="Lane C.E."/>
            <person name="Keeling P.J."/>
            <person name="Gray M.W."/>
            <person name="Grigoriev I.V."/>
            <person name="Archibald J.M."/>
        </authorList>
    </citation>
    <scope>NUCLEOTIDE SEQUENCE</scope>
    <source>
        <strain evidence="8">CCMP2712</strain>
    </source>
</reference>
<feature type="region of interest" description="Disordered" evidence="6">
    <location>
        <begin position="295"/>
        <end position="316"/>
    </location>
</feature>
<dbReference type="HAMAP" id="MF_00156">
    <property type="entry name" value="PanB"/>
    <property type="match status" value="1"/>
</dbReference>
<sequence length="316" mass="34494">MTIVELKKMYSKKIPITMATAYDFPSAVHVDLAGIDVVLVGDSLGMVVLGYDTTLPVTFDEILHHCRNHTYASKLAVSRGCKRPLLVGDLPFGSYEISAQEAQRNAYRLLKAATLTSIKLEGADAARLRTVETLVNGGIAVMGHIGLTPQSYSTLGGFRAQGKHAQQAVSLIEQARQLVNAGVFAIVLECVPAEVAKEVTERISVPTIGIGAGMHTSGQVLVYHDLLGMMQHPHHAKVTPKFCKQFSSVGVTINEALKEFRREVRERSFPDLNFSPYKMAAGELEIFKQKLVELDRSSGSSRSDSVSTESEETKVY</sequence>
<reference evidence="8" key="1">
    <citation type="journal article" date="2012" name="Nature">
        <title>Algal genomes reveal evolutionary mosaicism and the fate of nucleomorphs.</title>
        <authorList>
            <consortium name="DOE Joint Genome Institute"/>
            <person name="Curtis B.A."/>
            <person name="Tanifuji G."/>
            <person name="Burki F."/>
            <person name="Gruber A."/>
            <person name="Irimia M."/>
            <person name="Maruyama S."/>
            <person name="Arias M.C."/>
            <person name="Ball S.G."/>
            <person name="Gile G.H."/>
            <person name="Hirakawa Y."/>
            <person name="Hopkins J.F."/>
            <person name="Kuo A."/>
            <person name="Rensing S.A."/>
            <person name="Schmutz J."/>
            <person name="Symeonidi A."/>
            <person name="Elias M."/>
            <person name="Eveleigh R.J."/>
            <person name="Herman E.K."/>
            <person name="Klute M.J."/>
            <person name="Nakayama T."/>
            <person name="Obornik M."/>
            <person name="Reyes-Prieto A."/>
            <person name="Armbrust E.V."/>
            <person name="Aves S.J."/>
            <person name="Beiko R.G."/>
            <person name="Coutinho P."/>
            <person name="Dacks J.B."/>
            <person name="Durnford D.G."/>
            <person name="Fast N.M."/>
            <person name="Green B.R."/>
            <person name="Grisdale C.J."/>
            <person name="Hempel F."/>
            <person name="Henrissat B."/>
            <person name="Hoppner M.P."/>
            <person name="Ishida K."/>
            <person name="Kim E."/>
            <person name="Koreny L."/>
            <person name="Kroth P.G."/>
            <person name="Liu Y."/>
            <person name="Malik S.B."/>
            <person name="Maier U.G."/>
            <person name="McRose D."/>
            <person name="Mock T."/>
            <person name="Neilson J.A."/>
            <person name="Onodera N.T."/>
            <person name="Poole A.M."/>
            <person name="Pritham E.J."/>
            <person name="Richards T.A."/>
            <person name="Rocap G."/>
            <person name="Roy S.W."/>
            <person name="Sarai C."/>
            <person name="Schaack S."/>
            <person name="Shirato S."/>
            <person name="Slamovits C.H."/>
            <person name="Spencer D.F."/>
            <person name="Suzuki S."/>
            <person name="Worden A.Z."/>
            <person name="Zauner S."/>
            <person name="Barry K."/>
            <person name="Bell C."/>
            <person name="Bharti A.K."/>
            <person name="Crow J.A."/>
            <person name="Grimwood J."/>
            <person name="Kramer R."/>
            <person name="Lindquist E."/>
            <person name="Lucas S."/>
            <person name="Salamov A."/>
            <person name="McFadden G.I."/>
            <person name="Lane C.E."/>
            <person name="Keeling P.J."/>
            <person name="Gray M.W."/>
            <person name="Grigoriev I.V."/>
            <person name="Archibald J.M."/>
        </authorList>
    </citation>
    <scope>NUCLEOTIDE SEQUENCE</scope>
    <source>
        <strain evidence="8">CCMP2712</strain>
    </source>
</reference>
<evidence type="ECO:0000256" key="5">
    <source>
        <dbReference type="ARBA" id="ARBA00049172"/>
    </source>
</evidence>
<dbReference type="EC" id="2.1.2.11" evidence="3"/>
<evidence type="ECO:0000256" key="2">
    <source>
        <dbReference type="ARBA" id="ARBA00008676"/>
    </source>
</evidence>
<reference evidence="7" key="3">
    <citation type="submission" date="2015-06" db="UniProtKB">
        <authorList>
            <consortium name="EnsemblProtists"/>
        </authorList>
    </citation>
    <scope>IDENTIFICATION</scope>
</reference>
<keyword evidence="8" id="KW-1185">Reference proteome</keyword>
<dbReference type="UniPathway" id="UPA00028">
    <property type="reaction ID" value="UER00003"/>
</dbReference>
<dbReference type="GO" id="GO:0005739">
    <property type="term" value="C:mitochondrion"/>
    <property type="evidence" value="ECO:0007669"/>
    <property type="project" value="TreeGrafter"/>
</dbReference>
<dbReference type="EnsemblProtists" id="EKX54642">
    <property type="protein sequence ID" value="EKX54642"/>
    <property type="gene ID" value="GUITHDRAFT_63367"/>
</dbReference>
<organism evidence="7 8">
    <name type="scientific">Guillardia theta (strain CCMP2712)</name>
    <name type="common">Cryptophyte</name>
    <dbReference type="NCBI Taxonomy" id="905079"/>
    <lineage>
        <taxon>Eukaryota</taxon>
        <taxon>Cryptophyceae</taxon>
        <taxon>Pyrenomonadales</taxon>
        <taxon>Geminigeraceae</taxon>
        <taxon>Guillardia</taxon>
    </lineage>
</organism>
<dbReference type="PANTHER" id="PTHR20881">
    <property type="entry name" value="3-METHYL-2-OXOBUTANOATE HYDROXYMETHYLTRANSFERASE"/>
    <property type="match status" value="1"/>
</dbReference>
<protein>
    <recommendedName>
        <fullName evidence="3">3-methyl-2-oxobutanoate hydroxymethyltransferase</fullName>
        <ecNumber evidence="3">2.1.2.11</ecNumber>
    </recommendedName>
</protein>
<evidence type="ECO:0000313" key="7">
    <source>
        <dbReference type="EnsemblProtists" id="EKX54642"/>
    </source>
</evidence>
<dbReference type="SUPFAM" id="SSF51621">
    <property type="entry name" value="Phosphoenolpyruvate/pyruvate domain"/>
    <property type="match status" value="1"/>
</dbReference>
<name>A0A0C3UEQ4_GUITC</name>
<dbReference type="OMA" id="VLVWTDM"/>
<evidence type="ECO:0000256" key="6">
    <source>
        <dbReference type="SAM" id="MobiDB-lite"/>
    </source>
</evidence>
<proteinExistence type="inferred from homology"/>
<dbReference type="InterPro" id="IPR015813">
    <property type="entry name" value="Pyrv/PenolPyrv_kinase-like_dom"/>
</dbReference>
<dbReference type="Pfam" id="PF02548">
    <property type="entry name" value="Pantoate_transf"/>
    <property type="match status" value="1"/>
</dbReference>
<accession>A0A0C3UEQ4</accession>
<dbReference type="InterPro" id="IPR003700">
    <property type="entry name" value="Pantoate_hydroxy_MeTrfase"/>
</dbReference>
<dbReference type="FunFam" id="3.20.20.60:FF:000003">
    <property type="entry name" value="3-methyl-2-oxobutanoate hydroxymethyltransferase"/>
    <property type="match status" value="1"/>
</dbReference>